<proteinExistence type="predicted"/>
<organism evidence="3 4">
    <name type="scientific">Deinococcus aquiradiocola</name>
    <dbReference type="NCBI Taxonomy" id="393059"/>
    <lineage>
        <taxon>Bacteria</taxon>
        <taxon>Thermotogati</taxon>
        <taxon>Deinococcota</taxon>
        <taxon>Deinococci</taxon>
        <taxon>Deinococcales</taxon>
        <taxon>Deinococcaceae</taxon>
        <taxon>Deinococcus</taxon>
    </lineage>
</organism>
<dbReference type="RefSeq" id="WP_188963456.1">
    <property type="nucleotide sequence ID" value="NZ_BMOE01000007.1"/>
</dbReference>
<name>A0A917PHJ9_9DEIO</name>
<dbReference type="PANTHER" id="PTHR36700">
    <property type="entry name" value="CRISPR SYSTEM CMR SUBUNIT CMR4"/>
    <property type="match status" value="1"/>
</dbReference>
<dbReference type="EMBL" id="BMOE01000007">
    <property type="protein sequence ID" value="GGJ78779.1"/>
    <property type="molecule type" value="Genomic_DNA"/>
</dbReference>
<dbReference type="GO" id="GO:0051607">
    <property type="term" value="P:defense response to virus"/>
    <property type="evidence" value="ECO:0007669"/>
    <property type="project" value="UniProtKB-KW"/>
</dbReference>
<dbReference type="InterPro" id="IPR013410">
    <property type="entry name" value="CRISPR-assoc_RAMP_Cmr4"/>
</dbReference>
<reference evidence="3" key="1">
    <citation type="journal article" date="2014" name="Int. J. Syst. Evol. Microbiol.">
        <title>Complete genome sequence of Corynebacterium casei LMG S-19264T (=DSM 44701T), isolated from a smear-ripened cheese.</title>
        <authorList>
            <consortium name="US DOE Joint Genome Institute (JGI-PGF)"/>
            <person name="Walter F."/>
            <person name="Albersmeier A."/>
            <person name="Kalinowski J."/>
            <person name="Ruckert C."/>
        </authorList>
    </citation>
    <scope>NUCLEOTIDE SEQUENCE</scope>
    <source>
        <strain evidence="3">JCM 14371</strain>
    </source>
</reference>
<reference evidence="3" key="2">
    <citation type="submission" date="2020-09" db="EMBL/GenBank/DDBJ databases">
        <authorList>
            <person name="Sun Q."/>
            <person name="Ohkuma M."/>
        </authorList>
    </citation>
    <scope>NUCLEOTIDE SEQUENCE</scope>
    <source>
        <strain evidence="3">JCM 14371</strain>
    </source>
</reference>
<sequence length="296" mass="31152">MTILPPTAPLTRLYTLHALTPLHAGTGQGVGDIDLPVTRERATGLPFVPGSSVRGVLRDALGGREDQAAVFGPDPRHASEFAGALSVTDARLLLFPVRSVAGTWAWATSPALLARLRRDAAVSGTAPLPAVPTVTSGQALLTGDSVLKLPKTAAVLLDDWQLTAADDVRAADAWAAALGTLLGDEDAATSLRQRLCVLDDTQLSLAAELATEVNARIRLNEQTKTVDRGALWYEESLPAETVLFGLMRAETSRDGRALPPAEVLGRIGTHRYAQFGGKAGTGRGLCSLRLDLDGAR</sequence>
<evidence type="ECO:0000313" key="3">
    <source>
        <dbReference type="EMBL" id="GGJ78779.1"/>
    </source>
</evidence>
<dbReference type="NCBIfam" id="TIGR02580">
    <property type="entry name" value="cas_RAMP_Cmr4"/>
    <property type="match status" value="1"/>
</dbReference>
<keyword evidence="4" id="KW-1185">Reference proteome</keyword>
<gene>
    <name evidence="3" type="ORF">GCM10008939_23300</name>
</gene>
<keyword evidence="1" id="KW-0051">Antiviral defense</keyword>
<dbReference type="AlphaFoldDB" id="A0A917PHJ9"/>
<dbReference type="PANTHER" id="PTHR36700:SF1">
    <property type="entry name" value="CRISPR SYSTEM CMR SUBUNIT CMR4"/>
    <property type="match status" value="1"/>
</dbReference>
<dbReference type="Proteomes" id="UP000635726">
    <property type="component" value="Unassembled WGS sequence"/>
</dbReference>
<dbReference type="Pfam" id="PF03787">
    <property type="entry name" value="RAMPs"/>
    <property type="match status" value="1"/>
</dbReference>
<comment type="caution">
    <text evidence="3">The sequence shown here is derived from an EMBL/GenBank/DDBJ whole genome shotgun (WGS) entry which is preliminary data.</text>
</comment>
<evidence type="ECO:0000259" key="2">
    <source>
        <dbReference type="Pfam" id="PF03787"/>
    </source>
</evidence>
<evidence type="ECO:0000256" key="1">
    <source>
        <dbReference type="ARBA" id="ARBA00023118"/>
    </source>
</evidence>
<protein>
    <submittedName>
        <fullName evidence="3">Type III-B CRISPR module RAMP protein Cmr4</fullName>
    </submittedName>
</protein>
<feature type="domain" description="CRISPR type III-associated protein" evidence="2">
    <location>
        <begin position="15"/>
        <end position="286"/>
    </location>
</feature>
<evidence type="ECO:0000313" key="4">
    <source>
        <dbReference type="Proteomes" id="UP000635726"/>
    </source>
</evidence>
<dbReference type="InterPro" id="IPR005537">
    <property type="entry name" value="RAMP_III_fam"/>
</dbReference>
<accession>A0A917PHJ9</accession>